<dbReference type="OrthoDB" id="6690513at2"/>
<gene>
    <name evidence="1" type="ORF">WM2015_3042</name>
</gene>
<keyword evidence="2" id="KW-1185">Reference proteome</keyword>
<dbReference type="EMBL" id="CP012154">
    <property type="protein sequence ID" value="AKS43394.1"/>
    <property type="molecule type" value="Genomic_DNA"/>
</dbReference>
<sequence length="145" mass="16104">MSQNPYAPPKSDLQPPVEDAPAIWNPNAAGLWSLLFTPIFGASLVMKNWKAMGQPDRAGAAMIWVIVSIVMIIPSIFIPFLGLVYLIVWYFSNQRPQAVYVRERWGQGYPRRSWALPLILAVAVLFGGFFLLGFLAAMLVPAVVN</sequence>
<proteinExistence type="predicted"/>
<name>A0A0K0Y0D2_9GAMM</name>
<dbReference type="AlphaFoldDB" id="A0A0K0Y0D2"/>
<protein>
    <submittedName>
        <fullName evidence="1">Uncharacterized protein</fullName>
    </submittedName>
</protein>
<dbReference type="KEGG" id="wma:WM2015_3042"/>
<evidence type="ECO:0000313" key="2">
    <source>
        <dbReference type="Proteomes" id="UP000066624"/>
    </source>
</evidence>
<organism evidence="1 2">
    <name type="scientific">Wenzhouxiangella marina</name>
    <dbReference type="NCBI Taxonomy" id="1579979"/>
    <lineage>
        <taxon>Bacteria</taxon>
        <taxon>Pseudomonadati</taxon>
        <taxon>Pseudomonadota</taxon>
        <taxon>Gammaproteobacteria</taxon>
        <taxon>Chromatiales</taxon>
        <taxon>Wenzhouxiangellaceae</taxon>
        <taxon>Wenzhouxiangella</taxon>
    </lineage>
</organism>
<accession>A0A0K0Y0D2</accession>
<dbReference type="STRING" id="1579979.WM2015_3042"/>
<evidence type="ECO:0000313" key="1">
    <source>
        <dbReference type="EMBL" id="AKS43394.1"/>
    </source>
</evidence>
<reference evidence="1 2" key="1">
    <citation type="submission" date="2015-07" db="EMBL/GenBank/DDBJ databases">
        <authorList>
            <person name="Noorani M."/>
        </authorList>
    </citation>
    <scope>NUCLEOTIDE SEQUENCE [LARGE SCALE GENOMIC DNA]</scope>
    <source>
        <strain evidence="1 2">KCTC 42284</strain>
    </source>
</reference>
<dbReference type="Proteomes" id="UP000066624">
    <property type="component" value="Chromosome"/>
</dbReference>
<dbReference type="RefSeq" id="WP_049726881.1">
    <property type="nucleotide sequence ID" value="NZ_CP012154.1"/>
</dbReference>